<dbReference type="AlphaFoldDB" id="A0A834SGB4"/>
<gene>
    <name evidence="3" type="ORF">G2W53_042043</name>
</gene>
<dbReference type="OrthoDB" id="687305at2759"/>
<comment type="caution">
    <text evidence="3">The sequence shown here is derived from an EMBL/GenBank/DDBJ whole genome shotgun (WGS) entry which is preliminary data.</text>
</comment>
<dbReference type="EMBL" id="JAAIUW010000013">
    <property type="protein sequence ID" value="KAF7802932.1"/>
    <property type="molecule type" value="Genomic_DNA"/>
</dbReference>
<dbReference type="Proteomes" id="UP000634136">
    <property type="component" value="Unassembled WGS sequence"/>
</dbReference>
<evidence type="ECO:0000256" key="1">
    <source>
        <dbReference type="SAM" id="MobiDB-lite"/>
    </source>
</evidence>
<dbReference type="InterPro" id="IPR007321">
    <property type="entry name" value="Transposase_28"/>
</dbReference>
<evidence type="ECO:0000313" key="4">
    <source>
        <dbReference type="Proteomes" id="UP000634136"/>
    </source>
</evidence>
<keyword evidence="4" id="KW-1185">Reference proteome</keyword>
<accession>A0A834SGB4</accession>
<evidence type="ECO:0000313" key="3">
    <source>
        <dbReference type="EMBL" id="KAF7802932.1"/>
    </source>
</evidence>
<sequence>MSGYAYCSSGSAELISESSSSSGGPLPVDSSTMASPSGIPSEPWLVHCQVPAQFYGELTWYLRACLGDEYSLGLSLANPCVDESVLDGPPDIFTFYVFPLDYGFIMPPITDFKVNVLNYIPCAPSMLSPNGWLMLSGFQAVCEKLGVTPTVRSIVRDAYKYVTGFRSNLKFWRVDFFFVLPWEGLSPLWWFSARAFSCFPFWFLLPILHSPYFICISFSFTMSTCEMSSSSSNEVLSSSDAIYRRVVVSESTPTPPFVIFVRADDYSRSCRYSHPSPRARVGSYGHSFVAQVVWVEPLVWSSVF</sequence>
<feature type="compositionally biased region" description="Low complexity" evidence="1">
    <location>
        <begin position="16"/>
        <end position="31"/>
    </location>
</feature>
<organism evidence="3 4">
    <name type="scientific">Senna tora</name>
    <dbReference type="NCBI Taxonomy" id="362788"/>
    <lineage>
        <taxon>Eukaryota</taxon>
        <taxon>Viridiplantae</taxon>
        <taxon>Streptophyta</taxon>
        <taxon>Embryophyta</taxon>
        <taxon>Tracheophyta</taxon>
        <taxon>Spermatophyta</taxon>
        <taxon>Magnoliopsida</taxon>
        <taxon>eudicotyledons</taxon>
        <taxon>Gunneridae</taxon>
        <taxon>Pentapetalae</taxon>
        <taxon>rosids</taxon>
        <taxon>fabids</taxon>
        <taxon>Fabales</taxon>
        <taxon>Fabaceae</taxon>
        <taxon>Caesalpinioideae</taxon>
        <taxon>Cassia clade</taxon>
        <taxon>Senna</taxon>
    </lineage>
</organism>
<protein>
    <recommendedName>
        <fullName evidence="2">Transposase (putative) gypsy type domain-containing protein</fullName>
    </recommendedName>
</protein>
<evidence type="ECO:0000259" key="2">
    <source>
        <dbReference type="Pfam" id="PF04195"/>
    </source>
</evidence>
<dbReference type="Pfam" id="PF04195">
    <property type="entry name" value="Transposase_28"/>
    <property type="match status" value="1"/>
</dbReference>
<feature type="domain" description="Transposase (putative) gypsy type" evidence="2">
    <location>
        <begin position="106"/>
        <end position="151"/>
    </location>
</feature>
<feature type="region of interest" description="Disordered" evidence="1">
    <location>
        <begin position="16"/>
        <end position="35"/>
    </location>
</feature>
<name>A0A834SGB4_9FABA</name>
<reference evidence="3" key="1">
    <citation type="submission" date="2020-09" db="EMBL/GenBank/DDBJ databases">
        <title>Genome-Enabled Discovery of Anthraquinone Biosynthesis in Senna tora.</title>
        <authorList>
            <person name="Kang S.-H."/>
            <person name="Pandey R.P."/>
            <person name="Lee C.-M."/>
            <person name="Sim J.-S."/>
            <person name="Jeong J.-T."/>
            <person name="Choi B.-S."/>
            <person name="Jung M."/>
            <person name="Ginzburg D."/>
            <person name="Zhao K."/>
            <person name="Won S.Y."/>
            <person name="Oh T.-J."/>
            <person name="Yu Y."/>
            <person name="Kim N.-H."/>
            <person name="Lee O.R."/>
            <person name="Lee T.-H."/>
            <person name="Bashyal P."/>
            <person name="Kim T.-S."/>
            <person name="Lee W.-H."/>
            <person name="Kawkins C."/>
            <person name="Kim C.-K."/>
            <person name="Kim J.S."/>
            <person name="Ahn B.O."/>
            <person name="Rhee S.Y."/>
            <person name="Sohng J.K."/>
        </authorList>
    </citation>
    <scope>NUCLEOTIDE SEQUENCE</scope>
    <source>
        <tissue evidence="3">Leaf</tissue>
    </source>
</reference>
<proteinExistence type="predicted"/>